<accession>A0A975BXS2</accession>
<gene>
    <name evidence="1" type="primary">cas8c-2</name>
    <name evidence="1" type="ORF">dnm_098940</name>
</gene>
<dbReference type="InterPro" id="IPR010144">
    <property type="entry name" value="CRISPR-assoc_prot_Csd1-typ"/>
</dbReference>
<dbReference type="Pfam" id="PF09709">
    <property type="entry name" value="Cas_Csd1"/>
    <property type="match status" value="1"/>
</dbReference>
<protein>
    <submittedName>
        <fullName evidence="1">CRISPR-associated protein Cas8c/Csd1, subtype I-C/DVULG</fullName>
    </submittedName>
</protein>
<name>A0A975BXS2_9BACT</name>
<dbReference type="EMBL" id="CP061800">
    <property type="protein sequence ID" value="QTA93786.1"/>
    <property type="molecule type" value="Genomic_DNA"/>
</dbReference>
<dbReference type="RefSeq" id="WP_207680560.1">
    <property type="nucleotide sequence ID" value="NZ_CP061800.1"/>
</dbReference>
<dbReference type="KEGG" id="dmm:dnm_098940"/>
<sequence>MILHSLNNYYNRLKDDSETDIPLFGFGSQKFYFALLLNRKGELLQPLDLRDESKKKPIPRTLIVPQEMEERSGSKIAPHFMWDNTMYVLGNDNKGKPKRSSEAFEAFKKFHHDLCDGMDDQGMKAVLNFLDSWDPEHAPNLKHWDEMSGMNIVFQLDGDLQYVHERPEVRETWLRCLEEKGSGVIANCLVNGKKTSVARLHPAIKGVRGAQQKGAAIVSFNLDAFLSYGKTQSFNAPVSEEAVFAYTAALNYLLRPESRQKVQIGDASTIFWTERASPVEGFMGVILEPKDDSGDMKDVREFLEAARDGKKPHGIDPDIEFYILGLSPNASRLSVRFWHVSTVGDIRSKIGQHFRDLSIIKNYDNDPDYPGMWQLLRETATLRKSENISPLLAGAMMRSILTGEAYPRGLLTAIITRIRADQTVSYLRAAMIKAFLVRKFRINKPSDMEVDMSLNEETTNVAYRLGRLFAVLEKAQVDAHKPAKINATIKDRYYGSASATPRSVFPQLLRLTQNHLKKIKSNNKGRDWGTDKKIENIMQGIKEFPPHLNLDEQGFFALGYYHQKPVLYLKSEKNKED</sequence>
<proteinExistence type="predicted"/>
<dbReference type="AlphaFoldDB" id="A0A975BXS2"/>
<reference evidence="1" key="1">
    <citation type="journal article" date="2021" name="Microb. Physiol.">
        <title>Proteogenomic Insights into the Physiology of Marine, Sulfate-Reducing, Filamentous Desulfonema limicola and Desulfonema magnum.</title>
        <authorList>
            <person name="Schnaars V."/>
            <person name="Wohlbrand L."/>
            <person name="Scheve S."/>
            <person name="Hinrichs C."/>
            <person name="Reinhardt R."/>
            <person name="Rabus R."/>
        </authorList>
    </citation>
    <scope>NUCLEOTIDE SEQUENCE</scope>
    <source>
        <strain evidence="1">4be13</strain>
    </source>
</reference>
<evidence type="ECO:0000313" key="2">
    <source>
        <dbReference type="Proteomes" id="UP000663722"/>
    </source>
</evidence>
<dbReference type="CDD" id="cd09757">
    <property type="entry name" value="Cas8c_I-C"/>
    <property type="match status" value="1"/>
</dbReference>
<dbReference type="NCBIfam" id="TIGR01863">
    <property type="entry name" value="cas_Csd1"/>
    <property type="match status" value="1"/>
</dbReference>
<organism evidence="1 2">
    <name type="scientific">Desulfonema magnum</name>
    <dbReference type="NCBI Taxonomy" id="45655"/>
    <lineage>
        <taxon>Bacteria</taxon>
        <taxon>Pseudomonadati</taxon>
        <taxon>Thermodesulfobacteriota</taxon>
        <taxon>Desulfobacteria</taxon>
        <taxon>Desulfobacterales</taxon>
        <taxon>Desulfococcaceae</taxon>
        <taxon>Desulfonema</taxon>
    </lineage>
</organism>
<evidence type="ECO:0000313" key="1">
    <source>
        <dbReference type="EMBL" id="QTA93786.1"/>
    </source>
</evidence>
<dbReference type="Proteomes" id="UP000663722">
    <property type="component" value="Chromosome"/>
</dbReference>
<keyword evidence="2" id="KW-1185">Reference proteome</keyword>